<dbReference type="PRINTS" id="PR00368">
    <property type="entry name" value="FADPNR"/>
</dbReference>
<evidence type="ECO:0000256" key="7">
    <source>
        <dbReference type="ARBA" id="ARBA00023002"/>
    </source>
</evidence>
<dbReference type="Gene3D" id="3.40.50.720">
    <property type="entry name" value="NAD(P)-binding Rossmann-like Domain"/>
    <property type="match status" value="1"/>
</dbReference>
<comment type="caution">
    <text evidence="12">The sequence shown here is derived from an EMBL/GenBank/DDBJ whole genome shotgun (WGS) entry which is preliminary data.</text>
</comment>
<dbReference type="InterPro" id="IPR051793">
    <property type="entry name" value="NADH:flavin_oxidoreductase"/>
</dbReference>
<evidence type="ECO:0000256" key="9">
    <source>
        <dbReference type="ARBA" id="ARBA00023014"/>
    </source>
</evidence>
<dbReference type="GO" id="GO:0046872">
    <property type="term" value="F:metal ion binding"/>
    <property type="evidence" value="ECO:0007669"/>
    <property type="project" value="UniProtKB-KW"/>
</dbReference>
<evidence type="ECO:0000256" key="1">
    <source>
        <dbReference type="ARBA" id="ARBA00001917"/>
    </source>
</evidence>
<evidence type="ECO:0000256" key="3">
    <source>
        <dbReference type="ARBA" id="ARBA00011048"/>
    </source>
</evidence>
<feature type="domain" description="NADH:flavin oxidoreductase/NADH oxidase N-terminal" evidence="10">
    <location>
        <begin position="8"/>
        <end position="374"/>
    </location>
</feature>
<keyword evidence="6" id="KW-0479">Metal-binding</keyword>
<gene>
    <name evidence="12" type="ORF">K8V70_03210</name>
</gene>
<comment type="similarity">
    <text evidence="3">In the N-terminal section; belongs to the NADH:flavin oxidoreductase/NADH oxidase family.</text>
</comment>
<dbReference type="RefSeq" id="WP_273189275.1">
    <property type="nucleotide sequence ID" value="NZ_DYUZ01000013.1"/>
</dbReference>
<comment type="cofactor">
    <cofactor evidence="1">
        <name>FMN</name>
        <dbReference type="ChEBI" id="CHEBI:58210"/>
    </cofactor>
</comment>
<evidence type="ECO:0000259" key="11">
    <source>
        <dbReference type="Pfam" id="PF07992"/>
    </source>
</evidence>
<evidence type="ECO:0000259" key="10">
    <source>
        <dbReference type="Pfam" id="PF00724"/>
    </source>
</evidence>
<dbReference type="InterPro" id="IPR036188">
    <property type="entry name" value="FAD/NAD-bd_sf"/>
</dbReference>
<dbReference type="Gene3D" id="3.50.50.60">
    <property type="entry name" value="FAD/NAD(P)-binding domain"/>
    <property type="match status" value="1"/>
</dbReference>
<accession>A0A921LUJ5</accession>
<dbReference type="SUPFAM" id="SSF51905">
    <property type="entry name" value="FAD/NAD(P)-binding domain"/>
    <property type="match status" value="1"/>
</dbReference>
<dbReference type="Pfam" id="PF00724">
    <property type="entry name" value="Oxidored_FMN"/>
    <property type="match status" value="1"/>
</dbReference>
<dbReference type="Gene3D" id="3.20.20.70">
    <property type="entry name" value="Aldolase class I"/>
    <property type="match status" value="1"/>
</dbReference>
<dbReference type="SUPFAM" id="SSF51395">
    <property type="entry name" value="FMN-linked oxidoreductases"/>
    <property type="match status" value="1"/>
</dbReference>
<evidence type="ECO:0000256" key="8">
    <source>
        <dbReference type="ARBA" id="ARBA00023004"/>
    </source>
</evidence>
<name>A0A921LUJ5_9ACTN</name>
<organism evidence="12 13">
    <name type="scientific">Enorma phocaeensis</name>
    <dbReference type="NCBI Taxonomy" id="1871019"/>
    <lineage>
        <taxon>Bacteria</taxon>
        <taxon>Bacillati</taxon>
        <taxon>Actinomycetota</taxon>
        <taxon>Coriobacteriia</taxon>
        <taxon>Coriobacteriales</taxon>
        <taxon>Coriobacteriaceae</taxon>
        <taxon>Enorma</taxon>
    </lineage>
</organism>
<keyword evidence="9" id="KW-0411">Iron-sulfur</keyword>
<dbReference type="GO" id="GO:0016491">
    <property type="term" value="F:oxidoreductase activity"/>
    <property type="evidence" value="ECO:0007669"/>
    <property type="project" value="UniProtKB-KW"/>
</dbReference>
<protein>
    <submittedName>
        <fullName evidence="12">FAD-dependent oxidoreductase</fullName>
    </submittedName>
</protein>
<dbReference type="PANTHER" id="PTHR42917">
    <property type="entry name" value="2,4-DIENOYL-COA REDUCTASE"/>
    <property type="match status" value="1"/>
</dbReference>
<evidence type="ECO:0000256" key="2">
    <source>
        <dbReference type="ARBA" id="ARBA00001966"/>
    </source>
</evidence>
<dbReference type="GO" id="GO:0051536">
    <property type="term" value="F:iron-sulfur cluster binding"/>
    <property type="evidence" value="ECO:0007669"/>
    <property type="project" value="UniProtKB-KW"/>
</dbReference>
<keyword evidence="7" id="KW-0560">Oxidoreductase</keyword>
<dbReference type="InterPro" id="IPR023753">
    <property type="entry name" value="FAD/NAD-binding_dom"/>
</dbReference>
<evidence type="ECO:0000256" key="5">
    <source>
        <dbReference type="ARBA" id="ARBA00022643"/>
    </source>
</evidence>
<feature type="domain" description="FAD/NAD(P)-binding" evidence="11">
    <location>
        <begin position="433"/>
        <end position="651"/>
    </location>
</feature>
<dbReference type="EMBL" id="DYUZ01000013">
    <property type="protein sequence ID" value="HJG36860.1"/>
    <property type="molecule type" value="Genomic_DNA"/>
</dbReference>
<reference evidence="12" key="1">
    <citation type="journal article" date="2021" name="PeerJ">
        <title>Extensive microbial diversity within the chicken gut microbiome revealed by metagenomics and culture.</title>
        <authorList>
            <person name="Gilroy R."/>
            <person name="Ravi A."/>
            <person name="Getino M."/>
            <person name="Pursley I."/>
            <person name="Horton D.L."/>
            <person name="Alikhan N.F."/>
            <person name="Baker D."/>
            <person name="Gharbi K."/>
            <person name="Hall N."/>
            <person name="Watson M."/>
            <person name="Adriaenssens E.M."/>
            <person name="Foster-Nyarko E."/>
            <person name="Jarju S."/>
            <person name="Secka A."/>
            <person name="Antonio M."/>
            <person name="Oren A."/>
            <person name="Chaudhuri R.R."/>
            <person name="La Ragione R."/>
            <person name="Hildebrand F."/>
            <person name="Pallen M.J."/>
        </authorList>
    </citation>
    <scope>NUCLEOTIDE SEQUENCE</scope>
    <source>
        <strain evidence="12">ChiHjej13B12-9602</strain>
    </source>
</reference>
<sequence>MDTRLEPLFTPWNIGTCTIKNRIVLTSMGGTDLFGWMEKNHFDEAGARFILEVAKNNVGLVLPGCQPVYNPMFGQWLYKNKKMYRDLAAWMPEFHKTGAKLFVQLTAGFGRSFTISAMMEQLYSNPVLRRLSKPFMDLDRICATASPSPNRWSDKVPSREMTVPEIHEMVEAFAKSAKLLKDAGVDGVEIHAVHEGYLLDQFTLPYVNHRTDDYGGSFENRYRFAVEIVQAIKRFCGKDFPVSLRYSVVSKTKGFRSGALPGEEYTEVGRDMEESERAARYLQDAGYDMLNCDNGTYDAWYWAHPPIYMPENCNLEDVEHLKGFVDIPVVAAGRLDPFVAADAIAAGKLDGAGFARPFLADQAWVTKLIEDRPEDIRPCILCHNGCFNMAHYKGVPNDQALYDSLHMSRCAVNAETMQWNKHRIVPAREPRTVHIVGGGIGGMEAARVLALRGHHPVIHEKAGELGGTFIAASAESYKGKLRDLLAWYRRQMEQLGIEVHLNDEVDDVHVFGDGPIIVATGAVPKVMRSVPGHERMVEACEYLLGAPVGETVAVVGGGLTGCEIAYELALTGKKPLIVEMKDDLIAQTGVCLANSSYLREWFALHEVPVYLETTVAEVTDAGIVCRGTDGSTFELACDSVISSVGYDPAPLAPRGKGIYLVGDCDRVGNLRTVIWSAYEAAMRI</sequence>
<proteinExistence type="inferred from homology"/>
<dbReference type="InterPro" id="IPR001155">
    <property type="entry name" value="OxRdtase_FMN_N"/>
</dbReference>
<comment type="cofactor">
    <cofactor evidence="2">
        <name>[4Fe-4S] cluster</name>
        <dbReference type="ChEBI" id="CHEBI:49883"/>
    </cofactor>
</comment>
<evidence type="ECO:0000256" key="6">
    <source>
        <dbReference type="ARBA" id="ARBA00022723"/>
    </source>
</evidence>
<evidence type="ECO:0000256" key="4">
    <source>
        <dbReference type="ARBA" id="ARBA00022630"/>
    </source>
</evidence>
<keyword evidence="4" id="KW-0285">Flavoprotein</keyword>
<dbReference type="Proteomes" id="UP000753256">
    <property type="component" value="Unassembled WGS sequence"/>
</dbReference>
<keyword evidence="5" id="KW-0288">FMN</keyword>
<keyword evidence="8" id="KW-0408">Iron</keyword>
<dbReference type="Pfam" id="PF07992">
    <property type="entry name" value="Pyr_redox_2"/>
    <property type="match status" value="1"/>
</dbReference>
<dbReference type="GO" id="GO:0010181">
    <property type="term" value="F:FMN binding"/>
    <property type="evidence" value="ECO:0007669"/>
    <property type="project" value="InterPro"/>
</dbReference>
<evidence type="ECO:0000313" key="13">
    <source>
        <dbReference type="Proteomes" id="UP000753256"/>
    </source>
</evidence>
<dbReference type="PANTHER" id="PTHR42917:SF2">
    <property type="entry name" value="2,4-DIENOYL-COA REDUCTASE [(2E)-ENOYL-COA-PRODUCING]"/>
    <property type="match status" value="1"/>
</dbReference>
<dbReference type="AlphaFoldDB" id="A0A921LUJ5"/>
<dbReference type="InterPro" id="IPR013785">
    <property type="entry name" value="Aldolase_TIM"/>
</dbReference>
<reference evidence="12" key="2">
    <citation type="submission" date="2021-09" db="EMBL/GenBank/DDBJ databases">
        <authorList>
            <person name="Gilroy R."/>
        </authorList>
    </citation>
    <scope>NUCLEOTIDE SEQUENCE</scope>
    <source>
        <strain evidence="12">ChiHjej13B12-9602</strain>
    </source>
</reference>
<evidence type="ECO:0000313" key="12">
    <source>
        <dbReference type="EMBL" id="HJG36860.1"/>
    </source>
</evidence>